<feature type="domain" description="CheB-type methylesterase" evidence="7">
    <location>
        <begin position="194"/>
        <end position="257"/>
    </location>
</feature>
<dbReference type="InterPro" id="IPR001789">
    <property type="entry name" value="Sig_transdc_resp-reg_receiver"/>
</dbReference>
<gene>
    <name evidence="8" type="ORF">DI626_05645</name>
</gene>
<evidence type="ECO:0000259" key="7">
    <source>
        <dbReference type="PROSITE" id="PS50122"/>
    </source>
</evidence>
<feature type="non-terminal residue" evidence="8">
    <location>
        <position position="257"/>
    </location>
</feature>
<dbReference type="EMBL" id="QFNK01000094">
    <property type="protein sequence ID" value="PZO86767.1"/>
    <property type="molecule type" value="Genomic_DNA"/>
</dbReference>
<feature type="domain" description="Response regulatory" evidence="6">
    <location>
        <begin position="21"/>
        <end position="139"/>
    </location>
</feature>
<dbReference type="AlphaFoldDB" id="A0A2W5A096"/>
<dbReference type="GO" id="GO:0000156">
    <property type="term" value="F:phosphorelay response regulator activity"/>
    <property type="evidence" value="ECO:0007669"/>
    <property type="project" value="InterPro"/>
</dbReference>
<dbReference type="CDD" id="cd17541">
    <property type="entry name" value="REC_CheB-like"/>
    <property type="match status" value="1"/>
</dbReference>
<dbReference type="InterPro" id="IPR000673">
    <property type="entry name" value="Sig_transdc_resp-reg_Me-estase"/>
</dbReference>
<evidence type="ECO:0000256" key="3">
    <source>
        <dbReference type="ARBA" id="ARBA00048267"/>
    </source>
</evidence>
<dbReference type="InterPro" id="IPR035909">
    <property type="entry name" value="CheB_C"/>
</dbReference>
<evidence type="ECO:0000256" key="5">
    <source>
        <dbReference type="PROSITE-ProRule" id="PRU00169"/>
    </source>
</evidence>
<dbReference type="SUPFAM" id="SSF52172">
    <property type="entry name" value="CheY-like"/>
    <property type="match status" value="1"/>
</dbReference>
<dbReference type="Pfam" id="PF00072">
    <property type="entry name" value="Response_reg"/>
    <property type="match status" value="1"/>
</dbReference>
<dbReference type="EC" id="3.1.1.61" evidence="2"/>
<dbReference type="InterPro" id="IPR011006">
    <property type="entry name" value="CheY-like_superfamily"/>
</dbReference>
<dbReference type="PROSITE" id="PS50122">
    <property type="entry name" value="CHEB"/>
    <property type="match status" value="1"/>
</dbReference>
<organism evidence="8 9">
    <name type="scientific">Micavibrio aeruginosavorus</name>
    <dbReference type="NCBI Taxonomy" id="349221"/>
    <lineage>
        <taxon>Bacteria</taxon>
        <taxon>Pseudomonadati</taxon>
        <taxon>Bdellovibrionota</taxon>
        <taxon>Bdellovibrionia</taxon>
        <taxon>Bdellovibrionales</taxon>
        <taxon>Pseudobdellovibrionaceae</taxon>
        <taxon>Micavibrio</taxon>
    </lineage>
</organism>
<reference evidence="8 9" key="1">
    <citation type="submission" date="2017-08" db="EMBL/GenBank/DDBJ databases">
        <title>Infants hospitalized years apart are colonized by the same room-sourced microbial strains.</title>
        <authorList>
            <person name="Brooks B."/>
            <person name="Olm M.R."/>
            <person name="Firek B.A."/>
            <person name="Baker R."/>
            <person name="Thomas B.C."/>
            <person name="Morowitz M.J."/>
            <person name="Banfield J.F."/>
        </authorList>
    </citation>
    <scope>NUCLEOTIDE SEQUENCE [LARGE SCALE GENOMIC DNA]</scope>
    <source>
        <strain evidence="8">S2_018_000_R2_104</strain>
    </source>
</reference>
<dbReference type="Proteomes" id="UP000249557">
    <property type="component" value="Unassembled WGS sequence"/>
</dbReference>
<dbReference type="SMART" id="SM00448">
    <property type="entry name" value="REC"/>
    <property type="match status" value="1"/>
</dbReference>
<evidence type="ECO:0000256" key="2">
    <source>
        <dbReference type="ARBA" id="ARBA00039140"/>
    </source>
</evidence>
<comment type="caution">
    <text evidence="4">Lacks conserved residue(s) required for the propagation of feature annotation.</text>
</comment>
<evidence type="ECO:0000256" key="1">
    <source>
        <dbReference type="ARBA" id="ARBA00022801"/>
    </source>
</evidence>
<dbReference type="Gene3D" id="3.40.50.2300">
    <property type="match status" value="1"/>
</dbReference>
<evidence type="ECO:0000256" key="4">
    <source>
        <dbReference type="PROSITE-ProRule" id="PRU00050"/>
    </source>
</evidence>
<feature type="modified residue" description="4-aspartylphosphate" evidence="5">
    <location>
        <position position="72"/>
    </location>
</feature>
<accession>A0A2W5A096</accession>
<protein>
    <recommendedName>
        <fullName evidence="2">protein-glutamate methylesterase</fullName>
        <ecNumber evidence="2">3.1.1.61</ecNumber>
    </recommendedName>
</protein>
<dbReference type="Pfam" id="PF01339">
    <property type="entry name" value="CheB_methylest"/>
    <property type="match status" value="1"/>
</dbReference>
<proteinExistence type="predicted"/>
<name>A0A2W5A096_9BACT</name>
<keyword evidence="1" id="KW-0378">Hydrolase</keyword>
<comment type="catalytic activity">
    <reaction evidence="3">
        <text>[protein]-L-glutamate 5-O-methyl ester + H2O = L-glutamyl-[protein] + methanol + H(+)</text>
        <dbReference type="Rhea" id="RHEA:23236"/>
        <dbReference type="Rhea" id="RHEA-COMP:10208"/>
        <dbReference type="Rhea" id="RHEA-COMP:10311"/>
        <dbReference type="ChEBI" id="CHEBI:15377"/>
        <dbReference type="ChEBI" id="CHEBI:15378"/>
        <dbReference type="ChEBI" id="CHEBI:17790"/>
        <dbReference type="ChEBI" id="CHEBI:29973"/>
        <dbReference type="ChEBI" id="CHEBI:82795"/>
        <dbReference type="EC" id="3.1.1.61"/>
    </reaction>
</comment>
<evidence type="ECO:0000259" key="6">
    <source>
        <dbReference type="PROSITE" id="PS50110"/>
    </source>
</evidence>
<dbReference type="Gene3D" id="3.40.50.180">
    <property type="entry name" value="Methylesterase CheB, C-terminal domain"/>
    <property type="match status" value="1"/>
</dbReference>
<dbReference type="GO" id="GO:0005737">
    <property type="term" value="C:cytoplasm"/>
    <property type="evidence" value="ECO:0007669"/>
    <property type="project" value="InterPro"/>
</dbReference>
<dbReference type="GO" id="GO:0006935">
    <property type="term" value="P:chemotaxis"/>
    <property type="evidence" value="ECO:0007669"/>
    <property type="project" value="InterPro"/>
</dbReference>
<comment type="caution">
    <text evidence="8">The sequence shown here is derived from an EMBL/GenBank/DDBJ whole genome shotgun (WGS) entry which is preliminary data.</text>
</comment>
<dbReference type="PANTHER" id="PTHR42872:SF3">
    <property type="entry name" value="PROTEIN-GLUTAMATE METHYLESTERASE_PROTEIN-GLUTAMINE GLUTAMINASE 1"/>
    <property type="match status" value="1"/>
</dbReference>
<dbReference type="PANTHER" id="PTHR42872">
    <property type="entry name" value="PROTEIN-GLUTAMATE METHYLESTERASE/PROTEIN-GLUTAMINE GLUTAMINASE"/>
    <property type="match status" value="1"/>
</dbReference>
<dbReference type="PROSITE" id="PS50110">
    <property type="entry name" value="RESPONSE_REGULATORY"/>
    <property type="match status" value="1"/>
</dbReference>
<dbReference type="GO" id="GO:0008984">
    <property type="term" value="F:protein-glutamate methylesterase activity"/>
    <property type="evidence" value="ECO:0007669"/>
    <property type="project" value="UniProtKB-EC"/>
</dbReference>
<sequence>MSLPTTASSTDTTASTDSTIHVMLVDDSVVVRGFIGRILESEPGIKVVASVANGEQGVSSAGRHQPDIVILDVEMPVMDGITALPKILAAAPGTRVVMCSTLTLRNAEITLKAFSLGATECIAKPSNSAEIRSADSFKDDLIRMVKSLGKKKTGIPSRAPSIALPPGANSFAGGATGALKQKTGYVLREHLKGEMFRPSVLAIGSSTGGPQALFKVISNFKNFDVPIILTQHMPATFTKILAQHITQNTGVPAFEGE</sequence>
<dbReference type="SUPFAM" id="SSF52738">
    <property type="entry name" value="Methylesterase CheB, C-terminal domain"/>
    <property type="match status" value="1"/>
</dbReference>
<evidence type="ECO:0000313" key="9">
    <source>
        <dbReference type="Proteomes" id="UP000249557"/>
    </source>
</evidence>
<evidence type="ECO:0000313" key="8">
    <source>
        <dbReference type="EMBL" id="PZO86767.1"/>
    </source>
</evidence>
<keyword evidence="5" id="KW-0597">Phosphoprotein</keyword>